<gene>
    <name evidence="2" type="ORF">ETAA8_63050</name>
</gene>
<dbReference type="KEGG" id="aagg:ETAA8_63050"/>
<evidence type="ECO:0000313" key="3">
    <source>
        <dbReference type="Proteomes" id="UP000315017"/>
    </source>
</evidence>
<dbReference type="RefSeq" id="WP_145097806.1">
    <property type="nucleotide sequence ID" value="NZ_CP036274.1"/>
</dbReference>
<proteinExistence type="predicted"/>
<dbReference type="Proteomes" id="UP000315017">
    <property type="component" value="Chromosome"/>
</dbReference>
<protein>
    <submittedName>
        <fullName evidence="2">Uncharacterized protein</fullName>
    </submittedName>
</protein>
<feature type="region of interest" description="Disordered" evidence="1">
    <location>
        <begin position="1"/>
        <end position="36"/>
    </location>
</feature>
<reference evidence="2 3" key="1">
    <citation type="submission" date="2019-02" db="EMBL/GenBank/DDBJ databases">
        <title>Deep-cultivation of Planctomycetes and their phenomic and genomic characterization uncovers novel biology.</title>
        <authorList>
            <person name="Wiegand S."/>
            <person name="Jogler M."/>
            <person name="Boedeker C."/>
            <person name="Pinto D."/>
            <person name="Vollmers J."/>
            <person name="Rivas-Marin E."/>
            <person name="Kohn T."/>
            <person name="Peeters S.H."/>
            <person name="Heuer A."/>
            <person name="Rast P."/>
            <person name="Oberbeckmann S."/>
            <person name="Bunk B."/>
            <person name="Jeske O."/>
            <person name="Meyerdierks A."/>
            <person name="Storesund J.E."/>
            <person name="Kallscheuer N."/>
            <person name="Luecker S."/>
            <person name="Lage O.M."/>
            <person name="Pohl T."/>
            <person name="Merkel B.J."/>
            <person name="Hornburger P."/>
            <person name="Mueller R.-W."/>
            <person name="Bruemmer F."/>
            <person name="Labrenz M."/>
            <person name="Spormann A.M."/>
            <person name="Op den Camp H."/>
            <person name="Overmann J."/>
            <person name="Amann R."/>
            <person name="Jetten M.S.M."/>
            <person name="Mascher T."/>
            <person name="Medema M.H."/>
            <person name="Devos D.P."/>
            <person name="Kaster A.-K."/>
            <person name="Ovreas L."/>
            <person name="Rohde M."/>
            <person name="Galperin M.Y."/>
            <person name="Jogler C."/>
        </authorList>
    </citation>
    <scope>NUCLEOTIDE SEQUENCE [LARGE SCALE GENOMIC DNA]</scope>
    <source>
        <strain evidence="2 3">ETA_A8</strain>
    </source>
</reference>
<sequence>MPNPADPLRPEREEEVTSQPAEPAADEEGVEEAGAEPEFLSQVMNQTLAGLTSTRELNPKLDAALLDVARQYPGESLSLDPVAIELIAASLRVQFPAIAQREPLLRRMSLWVAESVLADPAARHRLAELWARLGEAVQ</sequence>
<dbReference type="AlphaFoldDB" id="A0A517YLP3"/>
<keyword evidence="3" id="KW-1185">Reference proteome</keyword>
<accession>A0A517YLP3</accession>
<dbReference type="EMBL" id="CP036274">
    <property type="protein sequence ID" value="QDU31152.1"/>
    <property type="molecule type" value="Genomic_DNA"/>
</dbReference>
<evidence type="ECO:0000313" key="2">
    <source>
        <dbReference type="EMBL" id="QDU31152.1"/>
    </source>
</evidence>
<organism evidence="2 3">
    <name type="scientific">Anatilimnocola aggregata</name>
    <dbReference type="NCBI Taxonomy" id="2528021"/>
    <lineage>
        <taxon>Bacteria</taxon>
        <taxon>Pseudomonadati</taxon>
        <taxon>Planctomycetota</taxon>
        <taxon>Planctomycetia</taxon>
        <taxon>Pirellulales</taxon>
        <taxon>Pirellulaceae</taxon>
        <taxon>Anatilimnocola</taxon>
    </lineage>
</organism>
<feature type="compositionally biased region" description="Acidic residues" evidence="1">
    <location>
        <begin position="24"/>
        <end position="35"/>
    </location>
</feature>
<name>A0A517YLP3_9BACT</name>
<evidence type="ECO:0000256" key="1">
    <source>
        <dbReference type="SAM" id="MobiDB-lite"/>
    </source>
</evidence>